<dbReference type="SUPFAM" id="SSF103088">
    <property type="entry name" value="OmpA-like"/>
    <property type="match status" value="1"/>
</dbReference>
<dbReference type="Pfam" id="PF07676">
    <property type="entry name" value="PD40"/>
    <property type="match status" value="1"/>
</dbReference>
<dbReference type="InterPro" id="IPR006664">
    <property type="entry name" value="OMP_bac"/>
</dbReference>
<dbReference type="InterPro" id="IPR011990">
    <property type="entry name" value="TPR-like_helical_dom_sf"/>
</dbReference>
<proteinExistence type="predicted"/>
<dbReference type="PANTHER" id="PTHR30329">
    <property type="entry name" value="STATOR ELEMENT OF FLAGELLAR MOTOR COMPLEX"/>
    <property type="match status" value="1"/>
</dbReference>
<evidence type="ECO:0000256" key="3">
    <source>
        <dbReference type="ARBA" id="ARBA00023237"/>
    </source>
</evidence>
<evidence type="ECO:0000313" key="8">
    <source>
        <dbReference type="Proteomes" id="UP000825381"/>
    </source>
</evidence>
<dbReference type="Pfam" id="PF00691">
    <property type="entry name" value="OmpA"/>
    <property type="match status" value="1"/>
</dbReference>
<dbReference type="Gene3D" id="2.120.10.30">
    <property type="entry name" value="TolB, C-terminal domain"/>
    <property type="match status" value="1"/>
</dbReference>
<dbReference type="InterPro" id="IPR011042">
    <property type="entry name" value="6-blade_b-propeller_TolB-like"/>
</dbReference>
<dbReference type="InterPro" id="IPR008969">
    <property type="entry name" value="CarboxyPept-like_regulatory"/>
</dbReference>
<dbReference type="EMBL" id="CP080429">
    <property type="protein sequence ID" value="QYJ68417.1"/>
    <property type="molecule type" value="Genomic_DNA"/>
</dbReference>
<dbReference type="SUPFAM" id="SSF49464">
    <property type="entry name" value="Carboxypeptidase regulatory domain-like"/>
    <property type="match status" value="1"/>
</dbReference>
<sequence length="642" mass="72244">MKRILLITCLLFSITTCFAQYKLKKADKLFDAMAYVDAAKAYQSYIDAGYTPTKQTKLKIADTYYYINNYQQAQNWYEKSDIANLDEAHLHRYIQALRVTEQYQKADNVLQNHLEQAGNMDLLKRFKREKKQLDSINTTPPLYSIINLASNSTKADFGTAFYGNKIVFSSSKDTAHLGGRKYQWNEQPFLDLYVAEYNAADSSFTNEEKFMRKAQTRYHNSSVAFTPDLQTVYYSTNTVTAYDRLNSANDGTNNIRIVKGTIADEKITDTQVLPFNNINYSVAHPALSADGKYLFFTSDMPGGYGETDIYVVTINDDGTYGAPKNLGATINTAGKEMFPFVNDETLYFASDGHYGLGGLDIFESTIKADMTFTDPKNAGKPVNSNRDDFAYSIDKQNNYGYFSSNRSGGKGDDDIYYFTKQKPPCIHTLTGIVTDANSGAPIAGVTVIAEGNHDKVGQVVTNDAGVYTIPDVPCNYYIMVTASKANYSKDEKDTETPGRPSGEVKIDLQLVNFKDLVVKEDNVEKIKIEPIYFDFDKSDITPQAAKELDKVVYVLDNFPEIIIKIESHTDSRGNDAYNKRLSERRAQATYNYIMAKGIAPKRIISVTGYGESQLRNKCSNGVQCTEEEHLYNRRSDFIIVQK</sequence>
<dbReference type="SUPFAM" id="SSF82171">
    <property type="entry name" value="DPP6 N-terminal domain-like"/>
    <property type="match status" value="1"/>
</dbReference>
<keyword evidence="5" id="KW-0732">Signal</keyword>
<feature type="signal peptide" evidence="5">
    <location>
        <begin position="1"/>
        <end position="19"/>
    </location>
</feature>
<evidence type="ECO:0000256" key="4">
    <source>
        <dbReference type="PROSITE-ProRule" id="PRU00473"/>
    </source>
</evidence>
<keyword evidence="8" id="KW-1185">Reference proteome</keyword>
<evidence type="ECO:0000256" key="5">
    <source>
        <dbReference type="SAM" id="SignalP"/>
    </source>
</evidence>
<dbReference type="InterPro" id="IPR011659">
    <property type="entry name" value="WD40"/>
</dbReference>
<protein>
    <submittedName>
        <fullName evidence="7">OmpA family protein</fullName>
    </submittedName>
</protein>
<keyword evidence="2 4" id="KW-0472">Membrane</keyword>
<dbReference type="SUPFAM" id="SSF48452">
    <property type="entry name" value="TPR-like"/>
    <property type="match status" value="1"/>
</dbReference>
<dbReference type="CDD" id="cd07185">
    <property type="entry name" value="OmpA_C-like"/>
    <property type="match status" value="1"/>
</dbReference>
<dbReference type="Proteomes" id="UP000825381">
    <property type="component" value="Chromosome"/>
</dbReference>
<dbReference type="Gene3D" id="2.60.40.1120">
    <property type="entry name" value="Carboxypeptidase-like, regulatory domain"/>
    <property type="match status" value="1"/>
</dbReference>
<dbReference type="PROSITE" id="PS51123">
    <property type="entry name" value="OMPA_2"/>
    <property type="match status" value="1"/>
</dbReference>
<feature type="chain" id="PRO_5047349377" evidence="5">
    <location>
        <begin position="20"/>
        <end position="642"/>
    </location>
</feature>
<dbReference type="PRINTS" id="PR01021">
    <property type="entry name" value="OMPADOMAIN"/>
</dbReference>
<evidence type="ECO:0000256" key="2">
    <source>
        <dbReference type="ARBA" id="ARBA00023136"/>
    </source>
</evidence>
<keyword evidence="3" id="KW-0998">Cell outer membrane</keyword>
<name>A0ABX8V7E3_9FLAO</name>
<dbReference type="PANTHER" id="PTHR30329:SF21">
    <property type="entry name" value="LIPOPROTEIN YIAD-RELATED"/>
    <property type="match status" value="1"/>
</dbReference>
<dbReference type="Gene3D" id="3.30.1330.60">
    <property type="entry name" value="OmpA-like domain"/>
    <property type="match status" value="1"/>
</dbReference>
<feature type="domain" description="OmpA-like" evidence="6">
    <location>
        <begin position="520"/>
        <end position="642"/>
    </location>
</feature>
<evidence type="ECO:0000259" key="6">
    <source>
        <dbReference type="PROSITE" id="PS51123"/>
    </source>
</evidence>
<evidence type="ECO:0000313" key="7">
    <source>
        <dbReference type="EMBL" id="QYJ68417.1"/>
    </source>
</evidence>
<dbReference type="InterPro" id="IPR036737">
    <property type="entry name" value="OmpA-like_sf"/>
</dbReference>
<evidence type="ECO:0000256" key="1">
    <source>
        <dbReference type="ARBA" id="ARBA00004442"/>
    </source>
</evidence>
<organism evidence="7 8">
    <name type="scientific">Flavobacterium litorale</name>
    <dbReference type="NCBI Taxonomy" id="2856519"/>
    <lineage>
        <taxon>Bacteria</taxon>
        <taxon>Pseudomonadati</taxon>
        <taxon>Bacteroidota</taxon>
        <taxon>Flavobacteriia</taxon>
        <taxon>Flavobacteriales</taxon>
        <taxon>Flavobacteriaceae</taxon>
        <taxon>Flavobacterium</taxon>
    </lineage>
</organism>
<comment type="subcellular location">
    <subcellularLocation>
        <location evidence="1">Cell outer membrane</location>
    </subcellularLocation>
</comment>
<accession>A0ABX8V7E3</accession>
<dbReference type="Pfam" id="PF13620">
    <property type="entry name" value="CarboxypepD_reg"/>
    <property type="match status" value="1"/>
</dbReference>
<dbReference type="RefSeq" id="WP_220640758.1">
    <property type="nucleotide sequence ID" value="NZ_CP080429.1"/>
</dbReference>
<dbReference type="InterPro" id="IPR006665">
    <property type="entry name" value="OmpA-like"/>
</dbReference>
<gene>
    <name evidence="7" type="ORF">K1I41_00585</name>
</gene>
<reference evidence="7 8" key="1">
    <citation type="submission" date="2021-07" db="EMBL/GenBank/DDBJ databases">
        <title>Flavobacterium WSW3-B6 sp.nov, isolated from seaweed.</title>
        <authorList>
            <person name="Muhammad N."/>
            <person name="Ho H."/>
            <person name="Lee Y.-J."/>
            <person name="Nguyen T."/>
            <person name="Ho J."/>
            <person name="Kim S.-G."/>
        </authorList>
    </citation>
    <scope>NUCLEOTIDE SEQUENCE [LARGE SCALE GENOMIC DNA]</scope>
    <source>
        <strain evidence="7 8">WSW3-B6</strain>
    </source>
</reference>
<dbReference type="InterPro" id="IPR050330">
    <property type="entry name" value="Bact_OuterMem_StrucFunc"/>
</dbReference>